<feature type="non-terminal residue" evidence="1">
    <location>
        <position position="1"/>
    </location>
</feature>
<keyword evidence="2" id="KW-1185">Reference proteome</keyword>
<protein>
    <submittedName>
        <fullName evidence="1">16285_t:CDS:1</fullName>
    </submittedName>
</protein>
<name>A0A9N9NSJ4_9GLOM</name>
<evidence type="ECO:0000313" key="1">
    <source>
        <dbReference type="EMBL" id="CAG8757105.1"/>
    </source>
</evidence>
<gene>
    <name evidence="1" type="ORF">DERYTH_LOCUS17446</name>
</gene>
<accession>A0A9N9NSJ4</accession>
<proteinExistence type="predicted"/>
<organism evidence="1 2">
    <name type="scientific">Dentiscutata erythropus</name>
    <dbReference type="NCBI Taxonomy" id="1348616"/>
    <lineage>
        <taxon>Eukaryota</taxon>
        <taxon>Fungi</taxon>
        <taxon>Fungi incertae sedis</taxon>
        <taxon>Mucoromycota</taxon>
        <taxon>Glomeromycotina</taxon>
        <taxon>Glomeromycetes</taxon>
        <taxon>Diversisporales</taxon>
        <taxon>Gigasporaceae</taxon>
        <taxon>Dentiscutata</taxon>
    </lineage>
</organism>
<dbReference type="EMBL" id="CAJVPY010016455">
    <property type="protein sequence ID" value="CAG8757105.1"/>
    <property type="molecule type" value="Genomic_DNA"/>
</dbReference>
<sequence length="324" mass="38484">KYGKKYKFIKEIEENPKELTTNKLKESSVQFNYTFRMNENCVQRDNKDDPVSATINSDKSEVQSWATTKIIYTEINIKLNKNADEKENYITYNDINYTIEEFLHYMKYNINLASVSFFLEHNNILFENRTNHSSNSSGDYLKEDASLYFRQKIDTTWGLLDFLQFRKKQNSWTKNKVKELELFKQCLLAETTNMNSAIEKFMLKKYNNEKNGPHIKGIFEEHPTIKLFNNEKSQNFKLLVSANYGTRQWVLESGIIYLPSLPWLNELLSTKDAIELKNNPSFAHQLHDNWWSLYFDKIQAKNKDLIFKDQDPFSIFCQRMCLHL</sequence>
<evidence type="ECO:0000313" key="2">
    <source>
        <dbReference type="Proteomes" id="UP000789405"/>
    </source>
</evidence>
<comment type="caution">
    <text evidence="1">The sequence shown here is derived from an EMBL/GenBank/DDBJ whole genome shotgun (WGS) entry which is preliminary data.</text>
</comment>
<reference evidence="1" key="1">
    <citation type="submission" date="2021-06" db="EMBL/GenBank/DDBJ databases">
        <authorList>
            <person name="Kallberg Y."/>
            <person name="Tangrot J."/>
            <person name="Rosling A."/>
        </authorList>
    </citation>
    <scope>NUCLEOTIDE SEQUENCE</scope>
    <source>
        <strain evidence="1">MA453B</strain>
    </source>
</reference>
<dbReference type="AlphaFoldDB" id="A0A9N9NSJ4"/>
<dbReference type="Proteomes" id="UP000789405">
    <property type="component" value="Unassembled WGS sequence"/>
</dbReference>